<evidence type="ECO:0000313" key="1">
    <source>
        <dbReference type="EMBL" id="GAC59891.1"/>
    </source>
</evidence>
<evidence type="ECO:0000313" key="2">
    <source>
        <dbReference type="Proteomes" id="UP000035083"/>
    </source>
</evidence>
<dbReference type="Proteomes" id="UP000035083">
    <property type="component" value="Unassembled WGS sequence"/>
</dbReference>
<keyword evidence="2" id="KW-1185">Reference proteome</keyword>
<accession>L7LGN0</accession>
<reference evidence="1 2" key="1">
    <citation type="submission" date="2012-12" db="EMBL/GenBank/DDBJ databases">
        <title>Whole genome shotgun sequence of Gordonia sihwensis NBRC 108236.</title>
        <authorList>
            <person name="Yoshida I."/>
            <person name="Hosoyama A."/>
            <person name="Tsuchikane K."/>
            <person name="Ando Y."/>
            <person name="Baba S."/>
            <person name="Ohji S."/>
            <person name="Hamada M."/>
            <person name="Tamura T."/>
            <person name="Yamazoe A."/>
            <person name="Yamazaki S."/>
            <person name="Fujita N."/>
        </authorList>
    </citation>
    <scope>NUCLEOTIDE SEQUENCE [LARGE SCALE GENOMIC DNA]</scope>
    <source>
        <strain evidence="1 2">NBRC 108236</strain>
    </source>
</reference>
<organism evidence="1 2">
    <name type="scientific">Gordonia sihwensis NBRC 108236</name>
    <dbReference type="NCBI Taxonomy" id="1223544"/>
    <lineage>
        <taxon>Bacteria</taxon>
        <taxon>Bacillati</taxon>
        <taxon>Actinomycetota</taxon>
        <taxon>Actinomycetes</taxon>
        <taxon>Mycobacteriales</taxon>
        <taxon>Gordoniaceae</taxon>
        <taxon>Gordonia</taxon>
    </lineage>
</organism>
<comment type="caution">
    <text evidence="1">The sequence shown here is derived from an EMBL/GenBank/DDBJ whole genome shotgun (WGS) entry which is preliminary data.</text>
</comment>
<dbReference type="EMBL" id="BANU01000006">
    <property type="protein sequence ID" value="GAC59891.1"/>
    <property type="molecule type" value="Genomic_DNA"/>
</dbReference>
<dbReference type="AlphaFoldDB" id="L7LGN0"/>
<protein>
    <submittedName>
        <fullName evidence="1">Uncharacterized protein</fullName>
    </submittedName>
</protein>
<sequence>MEVLSAAFEAGVAAAREVRAEAESSLALIDVVDRFPSLTDEDVVQWWADESTPLEDRRALIASVIDHVDILPLRESSDRDRFVVHWR</sequence>
<proteinExistence type="predicted"/>
<gene>
    <name evidence="1" type="ORF">GSI01S_06_00450</name>
</gene>
<name>L7LGN0_9ACTN</name>